<dbReference type="EC" id="6.1.1.19" evidence="9"/>
<dbReference type="InterPro" id="IPR005148">
    <property type="entry name" value="Arg-tRNA-synth_N"/>
</dbReference>
<name>A0A4D6Y7R2_9GAMM</name>
<dbReference type="PRINTS" id="PR01038">
    <property type="entry name" value="TRNASYNTHARG"/>
</dbReference>
<dbReference type="SMART" id="SM00836">
    <property type="entry name" value="DALR_1"/>
    <property type="match status" value="1"/>
</dbReference>
<keyword evidence="6 9" id="KW-0648">Protein biosynthesis</keyword>
<dbReference type="InterPro" id="IPR036695">
    <property type="entry name" value="Arg-tRNA-synth_N_sf"/>
</dbReference>
<evidence type="ECO:0000313" key="14">
    <source>
        <dbReference type="Proteomes" id="UP000298685"/>
    </source>
</evidence>
<feature type="domain" description="DALR anticodon binding" evidence="11">
    <location>
        <begin position="462"/>
        <end position="578"/>
    </location>
</feature>
<comment type="caution">
    <text evidence="9">Lacks conserved residue(s) required for the propagation of feature annotation.</text>
</comment>
<dbReference type="Gene3D" id="3.30.1360.70">
    <property type="entry name" value="Arginyl tRNA synthetase N-terminal domain"/>
    <property type="match status" value="1"/>
</dbReference>
<dbReference type="RefSeq" id="WP_158350502.1">
    <property type="nucleotide sequence ID" value="NZ_CP032999.1"/>
</dbReference>
<dbReference type="Gene3D" id="1.10.730.10">
    <property type="entry name" value="Isoleucyl-tRNA Synthetase, Domain 1"/>
    <property type="match status" value="1"/>
</dbReference>
<dbReference type="NCBIfam" id="TIGR00456">
    <property type="entry name" value="argS"/>
    <property type="match status" value="1"/>
</dbReference>
<keyword evidence="4 9" id="KW-0547">Nucleotide-binding</keyword>
<evidence type="ECO:0000256" key="4">
    <source>
        <dbReference type="ARBA" id="ARBA00022741"/>
    </source>
</evidence>
<evidence type="ECO:0000256" key="10">
    <source>
        <dbReference type="RuleBase" id="RU363038"/>
    </source>
</evidence>
<dbReference type="InterPro" id="IPR001412">
    <property type="entry name" value="aa-tRNA-synth_I_CS"/>
</dbReference>
<reference evidence="13 14" key="1">
    <citation type="submission" date="2018-10" db="EMBL/GenBank/DDBJ databases">
        <title>Comparative functional genomics of the obligate endosymbiont Buchnera aphidicola.</title>
        <authorList>
            <person name="Chong R.A."/>
        </authorList>
    </citation>
    <scope>NUCLEOTIDE SEQUENCE [LARGE SCALE GENOMIC DNA]</scope>
    <source>
        <strain evidence="13 14">Ska</strain>
    </source>
</reference>
<dbReference type="GO" id="GO:0005737">
    <property type="term" value="C:cytoplasm"/>
    <property type="evidence" value="ECO:0007669"/>
    <property type="project" value="UniProtKB-SubCell"/>
</dbReference>
<dbReference type="InterPro" id="IPR014729">
    <property type="entry name" value="Rossmann-like_a/b/a_fold"/>
</dbReference>
<dbReference type="HAMAP" id="MF_00123">
    <property type="entry name" value="Arg_tRNA_synth"/>
    <property type="match status" value="1"/>
</dbReference>
<feature type="domain" description="Arginyl tRNA synthetase N-terminal" evidence="12">
    <location>
        <begin position="1"/>
        <end position="87"/>
    </location>
</feature>
<evidence type="ECO:0000256" key="9">
    <source>
        <dbReference type="HAMAP-Rule" id="MF_00123"/>
    </source>
</evidence>
<dbReference type="Pfam" id="PF03485">
    <property type="entry name" value="Arg_tRNA_synt_N"/>
    <property type="match status" value="1"/>
</dbReference>
<keyword evidence="5 9" id="KW-0067">ATP-binding</keyword>
<evidence type="ECO:0000256" key="6">
    <source>
        <dbReference type="ARBA" id="ARBA00022917"/>
    </source>
</evidence>
<dbReference type="FunFam" id="3.40.50.620:FF:000116">
    <property type="entry name" value="Arginine--tRNA ligase"/>
    <property type="match status" value="1"/>
</dbReference>
<dbReference type="PANTHER" id="PTHR11956:SF5">
    <property type="entry name" value="ARGININE--TRNA LIGASE, CYTOPLASMIC"/>
    <property type="match status" value="1"/>
</dbReference>
<dbReference type="AlphaFoldDB" id="A0A4D6Y7R2"/>
<proteinExistence type="inferred from homology"/>
<dbReference type="GO" id="GO:0004814">
    <property type="term" value="F:arginine-tRNA ligase activity"/>
    <property type="evidence" value="ECO:0007669"/>
    <property type="project" value="UniProtKB-UniRule"/>
</dbReference>
<keyword evidence="3 9" id="KW-0436">Ligase</keyword>
<dbReference type="GO" id="GO:0006420">
    <property type="term" value="P:arginyl-tRNA aminoacylation"/>
    <property type="evidence" value="ECO:0007669"/>
    <property type="project" value="UniProtKB-UniRule"/>
</dbReference>
<dbReference type="OrthoDB" id="9803211at2"/>
<comment type="catalytic activity">
    <reaction evidence="8 9">
        <text>tRNA(Arg) + L-arginine + ATP = L-arginyl-tRNA(Arg) + AMP + diphosphate</text>
        <dbReference type="Rhea" id="RHEA:20301"/>
        <dbReference type="Rhea" id="RHEA-COMP:9658"/>
        <dbReference type="Rhea" id="RHEA-COMP:9673"/>
        <dbReference type="ChEBI" id="CHEBI:30616"/>
        <dbReference type="ChEBI" id="CHEBI:32682"/>
        <dbReference type="ChEBI" id="CHEBI:33019"/>
        <dbReference type="ChEBI" id="CHEBI:78442"/>
        <dbReference type="ChEBI" id="CHEBI:78513"/>
        <dbReference type="ChEBI" id="CHEBI:456215"/>
        <dbReference type="EC" id="6.1.1.19"/>
    </reaction>
</comment>
<evidence type="ECO:0000259" key="11">
    <source>
        <dbReference type="SMART" id="SM00836"/>
    </source>
</evidence>
<accession>A0A4D6Y7R2</accession>
<dbReference type="Pfam" id="PF05746">
    <property type="entry name" value="DALR_1"/>
    <property type="match status" value="1"/>
</dbReference>
<dbReference type="Gene3D" id="3.40.50.620">
    <property type="entry name" value="HUPs"/>
    <property type="match status" value="1"/>
</dbReference>
<evidence type="ECO:0000256" key="7">
    <source>
        <dbReference type="ARBA" id="ARBA00023146"/>
    </source>
</evidence>
<evidence type="ECO:0000256" key="3">
    <source>
        <dbReference type="ARBA" id="ARBA00022598"/>
    </source>
</evidence>
<dbReference type="GO" id="GO:0005524">
    <property type="term" value="F:ATP binding"/>
    <property type="evidence" value="ECO:0007669"/>
    <property type="project" value="UniProtKB-UniRule"/>
</dbReference>
<dbReference type="SUPFAM" id="SSF52374">
    <property type="entry name" value="Nucleotidylyl transferase"/>
    <property type="match status" value="1"/>
</dbReference>
<dbReference type="EMBL" id="CP032999">
    <property type="protein sequence ID" value="QCI25966.1"/>
    <property type="molecule type" value="Genomic_DNA"/>
</dbReference>
<dbReference type="SUPFAM" id="SSF55190">
    <property type="entry name" value="Arginyl-tRNA synthetase (ArgRS), N-terminal 'additional' domain"/>
    <property type="match status" value="1"/>
</dbReference>
<comment type="subcellular location">
    <subcellularLocation>
        <location evidence="9">Cytoplasm</location>
    </subcellularLocation>
</comment>
<comment type="subunit">
    <text evidence="9">Monomer.</text>
</comment>
<evidence type="ECO:0000259" key="12">
    <source>
        <dbReference type="SMART" id="SM01016"/>
    </source>
</evidence>
<dbReference type="PANTHER" id="PTHR11956">
    <property type="entry name" value="ARGINYL-TRNA SYNTHETASE"/>
    <property type="match status" value="1"/>
</dbReference>
<comment type="similarity">
    <text evidence="1 9 10">Belongs to the class-I aminoacyl-tRNA synthetase family.</text>
</comment>
<sequence>MHIKKVLKKSIHEILTNINIPKEYTHHIKISSKSKIGHYQINGIMNVCKILHYDIKILSQKIILSMKNHIIYKKIKYSNPGFINIFLHSQWLSENIEKIIYSHRLGIIKEKKKKNIIIDYSSPNMAKEMHVGHLRSTILGDVMARTLEFLGHHVIRINHIGDWGLQFGMLIAFLNTKYKKYENMNLSLKNLEKIYQKSKKLYEKSKIFQEEVNQCLIKLHQNDNIYINIWKKIIQTTIQANQKIYNLLNVTLKNKHIFGESFYIKLLPKMILDLKNKNIAKKKDGNTIIYLKHIKNKHGQPMGVIIQKKNNIFLYTTIDLACLKYRIEKLHADKIIYYTDIRQKQHFTQILSIAKQAKYIPKNFPLEHHTFGMILNKENKPFKTRNGQLIKLYELIKEAIERSKKIIKSKNPNLKKNKILHLAKIIGISAIKYFDLSKNRKKNYIFDWDNMLSFHGNTALYIQYTYTRIQSIIKKSKFSPQKIYNPVILTTDIEINLSIQLLQFVEIIKKIKKNGTPHILCLYLFKLSSLFSIFYEKYSINHAKKINIQKSRLKLSFLVAKTIKLGLKLLGIYTIKCM</sequence>
<dbReference type="Pfam" id="PF00750">
    <property type="entry name" value="tRNA-synt_1d"/>
    <property type="match status" value="1"/>
</dbReference>
<dbReference type="InterPro" id="IPR001278">
    <property type="entry name" value="Arg-tRNA-ligase"/>
</dbReference>
<dbReference type="InterPro" id="IPR009080">
    <property type="entry name" value="tRNAsynth_Ia_anticodon-bd"/>
</dbReference>
<keyword evidence="2 9" id="KW-0963">Cytoplasm</keyword>
<evidence type="ECO:0000313" key="13">
    <source>
        <dbReference type="EMBL" id="QCI25966.1"/>
    </source>
</evidence>
<keyword evidence="7 9" id="KW-0030">Aminoacyl-tRNA synthetase</keyword>
<organism evidence="13 14">
    <name type="scientific">Buchnera aphidicola</name>
    <name type="common">Sarucallis kahawaluokalani</name>
    <dbReference type="NCBI Taxonomy" id="1241878"/>
    <lineage>
        <taxon>Bacteria</taxon>
        <taxon>Pseudomonadati</taxon>
        <taxon>Pseudomonadota</taxon>
        <taxon>Gammaproteobacteria</taxon>
        <taxon>Enterobacterales</taxon>
        <taxon>Erwiniaceae</taxon>
        <taxon>Buchnera</taxon>
    </lineage>
</organism>
<evidence type="ECO:0000256" key="1">
    <source>
        <dbReference type="ARBA" id="ARBA00005594"/>
    </source>
</evidence>
<dbReference type="Proteomes" id="UP000298685">
    <property type="component" value="Chromosome"/>
</dbReference>
<dbReference type="InterPro" id="IPR008909">
    <property type="entry name" value="DALR_anticod-bd"/>
</dbReference>
<evidence type="ECO:0000256" key="8">
    <source>
        <dbReference type="ARBA" id="ARBA00049339"/>
    </source>
</evidence>
<evidence type="ECO:0000256" key="5">
    <source>
        <dbReference type="ARBA" id="ARBA00022840"/>
    </source>
</evidence>
<dbReference type="SMART" id="SM01016">
    <property type="entry name" value="Arg_tRNA_synt_N"/>
    <property type="match status" value="1"/>
</dbReference>
<dbReference type="SUPFAM" id="SSF47323">
    <property type="entry name" value="Anticodon-binding domain of a subclass of class I aminoacyl-tRNA synthetases"/>
    <property type="match status" value="1"/>
</dbReference>
<dbReference type="InterPro" id="IPR035684">
    <property type="entry name" value="ArgRS_core"/>
</dbReference>
<gene>
    <name evidence="9" type="primary">argS</name>
    <name evidence="13" type="ORF">D9V78_00840</name>
</gene>
<dbReference type="PROSITE" id="PS00178">
    <property type="entry name" value="AA_TRNA_LIGASE_I"/>
    <property type="match status" value="1"/>
</dbReference>
<protein>
    <recommendedName>
        <fullName evidence="9">Arginine--tRNA ligase</fullName>
        <ecNumber evidence="9">6.1.1.19</ecNumber>
    </recommendedName>
    <alternativeName>
        <fullName evidence="9">Arginyl-tRNA synthetase</fullName>
        <shortName evidence="9">ArgRS</shortName>
    </alternativeName>
</protein>
<evidence type="ECO:0000256" key="2">
    <source>
        <dbReference type="ARBA" id="ARBA00022490"/>
    </source>
</evidence>